<evidence type="ECO:0000256" key="1">
    <source>
        <dbReference type="ARBA" id="ARBA00022737"/>
    </source>
</evidence>
<evidence type="ECO:0000256" key="3">
    <source>
        <dbReference type="PROSITE-ProRule" id="PRU00023"/>
    </source>
</evidence>
<keyword evidence="1" id="KW-0677">Repeat</keyword>
<gene>
    <name evidence="4" type="ORF">BJ508DRAFT_418522</name>
</gene>
<keyword evidence="2 3" id="KW-0040">ANK repeat</keyword>
<dbReference type="PROSITE" id="PS50088">
    <property type="entry name" value="ANK_REPEAT"/>
    <property type="match status" value="1"/>
</dbReference>
<dbReference type="PANTHER" id="PTHR24198">
    <property type="entry name" value="ANKYRIN REPEAT AND PROTEIN KINASE DOMAIN-CONTAINING PROTEIN"/>
    <property type="match status" value="1"/>
</dbReference>
<evidence type="ECO:0000313" key="5">
    <source>
        <dbReference type="Proteomes" id="UP000275078"/>
    </source>
</evidence>
<dbReference type="Proteomes" id="UP000275078">
    <property type="component" value="Unassembled WGS sequence"/>
</dbReference>
<dbReference type="InterPro" id="IPR002110">
    <property type="entry name" value="Ankyrin_rpt"/>
</dbReference>
<dbReference type="STRING" id="1160509.A0A3N4HMW8"/>
<dbReference type="SUPFAM" id="SSF48403">
    <property type="entry name" value="Ankyrin repeat"/>
    <property type="match status" value="2"/>
</dbReference>
<keyword evidence="5" id="KW-1185">Reference proteome</keyword>
<dbReference type="AlphaFoldDB" id="A0A3N4HMW8"/>
<dbReference type="OrthoDB" id="341259at2759"/>
<accession>A0A3N4HMW8</accession>
<dbReference type="EMBL" id="ML119785">
    <property type="protein sequence ID" value="RPA74607.1"/>
    <property type="molecule type" value="Genomic_DNA"/>
</dbReference>
<dbReference type="SMART" id="SM00248">
    <property type="entry name" value="ANK"/>
    <property type="match status" value="8"/>
</dbReference>
<reference evidence="4 5" key="1">
    <citation type="journal article" date="2018" name="Nat. Ecol. Evol.">
        <title>Pezizomycetes genomes reveal the molecular basis of ectomycorrhizal truffle lifestyle.</title>
        <authorList>
            <person name="Murat C."/>
            <person name="Payen T."/>
            <person name="Noel B."/>
            <person name="Kuo A."/>
            <person name="Morin E."/>
            <person name="Chen J."/>
            <person name="Kohler A."/>
            <person name="Krizsan K."/>
            <person name="Balestrini R."/>
            <person name="Da Silva C."/>
            <person name="Montanini B."/>
            <person name="Hainaut M."/>
            <person name="Levati E."/>
            <person name="Barry K.W."/>
            <person name="Belfiori B."/>
            <person name="Cichocki N."/>
            <person name="Clum A."/>
            <person name="Dockter R.B."/>
            <person name="Fauchery L."/>
            <person name="Guy J."/>
            <person name="Iotti M."/>
            <person name="Le Tacon F."/>
            <person name="Lindquist E.A."/>
            <person name="Lipzen A."/>
            <person name="Malagnac F."/>
            <person name="Mello A."/>
            <person name="Molinier V."/>
            <person name="Miyauchi S."/>
            <person name="Poulain J."/>
            <person name="Riccioni C."/>
            <person name="Rubini A."/>
            <person name="Sitrit Y."/>
            <person name="Splivallo R."/>
            <person name="Traeger S."/>
            <person name="Wang M."/>
            <person name="Zifcakova L."/>
            <person name="Wipf D."/>
            <person name="Zambonelli A."/>
            <person name="Paolocci F."/>
            <person name="Nowrousian M."/>
            <person name="Ottonello S."/>
            <person name="Baldrian P."/>
            <person name="Spatafora J.W."/>
            <person name="Henrissat B."/>
            <person name="Nagy L.G."/>
            <person name="Aury J.M."/>
            <person name="Wincker P."/>
            <person name="Grigoriev I.V."/>
            <person name="Bonfante P."/>
            <person name="Martin F.M."/>
        </authorList>
    </citation>
    <scope>NUCLEOTIDE SEQUENCE [LARGE SCALE GENOMIC DNA]</scope>
    <source>
        <strain evidence="4 5">RN42</strain>
    </source>
</reference>
<name>A0A3N4HMW8_ASCIM</name>
<evidence type="ECO:0000313" key="4">
    <source>
        <dbReference type="EMBL" id="RPA74607.1"/>
    </source>
</evidence>
<dbReference type="PROSITE" id="PS50297">
    <property type="entry name" value="ANK_REP_REGION"/>
    <property type="match status" value="1"/>
</dbReference>
<dbReference type="Gene3D" id="1.25.40.20">
    <property type="entry name" value="Ankyrin repeat-containing domain"/>
    <property type="match status" value="3"/>
</dbReference>
<dbReference type="InterPro" id="IPR036770">
    <property type="entry name" value="Ankyrin_rpt-contain_sf"/>
</dbReference>
<protein>
    <submittedName>
        <fullName evidence="4">Ankyrin</fullName>
    </submittedName>
</protein>
<dbReference type="PANTHER" id="PTHR24198:SF165">
    <property type="entry name" value="ANKYRIN REPEAT-CONTAINING PROTEIN-RELATED"/>
    <property type="match status" value="1"/>
</dbReference>
<proteinExistence type="predicted"/>
<evidence type="ECO:0000256" key="2">
    <source>
        <dbReference type="ARBA" id="ARBA00023043"/>
    </source>
</evidence>
<dbReference type="Pfam" id="PF12796">
    <property type="entry name" value="Ank_2"/>
    <property type="match status" value="3"/>
</dbReference>
<sequence length="580" mass="65496">MKLWQRLLEFAIEIGKDAVVETIWSTGFITPEFRSKSGRFFAPLHFASERNKPTIFRSILAKDNVDPNVLEMSKIVRSRGRLGPRETLFTEETPLICASGAGHLSIVKILLEHKDIDVNRSDYEGKTALIRAAENGKEDVVALLIKREDIVLDSRCKKNGNAFVYSAKHSQRVKSALAVMKLLHATGKLDIRSTIEGVSAVGWAAKEGNCEKLQFLFELGFDPDENEVETKGKTPLITATVHSATDVVQLLLSTGRVNVNGTDRTDHTALAHAIRSMGHRLCRRTECGLVEIVGILLSVHDIDINRKYRNSGQNVLALLCSKNHLMSFEIDHSDHVNHPSTRHFYSLKREKALWHQKNCDRLILELLLSQKLLEVDAEDNNGRTPLSLAAQMRGPNILEILIFEMLVSRGSTEVHFNSRDEKGRTPLSWAVETRYTSSASTLQSVQDQISPLQQLLQLQFVDPNLKDLSGKSPLLWAAEIFKPAAMVAFLCCEWVDIFVRDSNGDGLMEYLFKHRPVRIEVPLIQDLYELRKSRMATEPLRYEEYKQWLEENTGPVLGWTSEEHDLILGPLDWDGSGDEI</sequence>
<feature type="repeat" description="ANK" evidence="3">
    <location>
        <begin position="231"/>
        <end position="255"/>
    </location>
</feature>
<organism evidence="4 5">
    <name type="scientific">Ascobolus immersus RN42</name>
    <dbReference type="NCBI Taxonomy" id="1160509"/>
    <lineage>
        <taxon>Eukaryota</taxon>
        <taxon>Fungi</taxon>
        <taxon>Dikarya</taxon>
        <taxon>Ascomycota</taxon>
        <taxon>Pezizomycotina</taxon>
        <taxon>Pezizomycetes</taxon>
        <taxon>Pezizales</taxon>
        <taxon>Ascobolaceae</taxon>
        <taxon>Ascobolus</taxon>
    </lineage>
</organism>